<evidence type="ECO:0000259" key="3">
    <source>
        <dbReference type="Pfam" id="PF03478"/>
    </source>
</evidence>
<dbReference type="InterPro" id="IPR011990">
    <property type="entry name" value="TPR-like_helical_dom_sf"/>
</dbReference>
<dbReference type="InterPro" id="IPR002885">
    <property type="entry name" value="PPR_rpt"/>
</dbReference>
<evidence type="ECO:0000313" key="4">
    <source>
        <dbReference type="EMBL" id="PKI31961.1"/>
    </source>
</evidence>
<dbReference type="Gene3D" id="1.20.1280.50">
    <property type="match status" value="1"/>
</dbReference>
<gene>
    <name evidence="4" type="ORF">CRG98_047679</name>
</gene>
<accession>A0A2I0HJW5</accession>
<dbReference type="Pfam" id="PF03478">
    <property type="entry name" value="Beta-prop_KIB1-4"/>
    <property type="match status" value="1"/>
</dbReference>
<dbReference type="InterPro" id="IPR005174">
    <property type="entry name" value="KIB1-4_b-propeller"/>
</dbReference>
<organism evidence="4 5">
    <name type="scientific">Punica granatum</name>
    <name type="common">Pomegranate</name>
    <dbReference type="NCBI Taxonomy" id="22663"/>
    <lineage>
        <taxon>Eukaryota</taxon>
        <taxon>Viridiplantae</taxon>
        <taxon>Streptophyta</taxon>
        <taxon>Embryophyta</taxon>
        <taxon>Tracheophyta</taxon>
        <taxon>Spermatophyta</taxon>
        <taxon>Magnoliopsida</taxon>
        <taxon>eudicotyledons</taxon>
        <taxon>Gunneridae</taxon>
        <taxon>Pentapetalae</taxon>
        <taxon>rosids</taxon>
        <taxon>malvids</taxon>
        <taxon>Myrtales</taxon>
        <taxon>Lythraceae</taxon>
        <taxon>Punica</taxon>
    </lineage>
</organism>
<dbReference type="STRING" id="22663.A0A2I0HJW5"/>
<reference evidence="4 5" key="1">
    <citation type="submission" date="2017-11" db="EMBL/GenBank/DDBJ databases">
        <title>De-novo sequencing of pomegranate (Punica granatum L.) genome.</title>
        <authorList>
            <person name="Akparov Z."/>
            <person name="Amiraslanov A."/>
            <person name="Hajiyeva S."/>
            <person name="Abbasov M."/>
            <person name="Kaur K."/>
            <person name="Hamwieh A."/>
            <person name="Solovyev V."/>
            <person name="Salamov A."/>
            <person name="Braich B."/>
            <person name="Kosarev P."/>
            <person name="Mahmoud A."/>
            <person name="Hajiyev E."/>
            <person name="Babayeva S."/>
            <person name="Izzatullayeva V."/>
            <person name="Mammadov A."/>
            <person name="Mammadov A."/>
            <person name="Sharifova S."/>
            <person name="Ojaghi J."/>
            <person name="Eynullazada K."/>
            <person name="Bayramov B."/>
            <person name="Abdulazimova A."/>
            <person name="Shahmuradov I."/>
        </authorList>
    </citation>
    <scope>NUCLEOTIDE SEQUENCE [LARGE SCALE GENOMIC DNA]</scope>
    <source>
        <strain evidence="5">cv. AG2017</strain>
        <tissue evidence="4">Leaf</tissue>
    </source>
</reference>
<dbReference type="SUPFAM" id="SSF81383">
    <property type="entry name" value="F-box domain"/>
    <property type="match status" value="1"/>
</dbReference>
<proteinExistence type="predicted"/>
<dbReference type="InterPro" id="IPR050942">
    <property type="entry name" value="F-box_BR-signaling"/>
</dbReference>
<name>A0A2I0HJW5_PUNGR</name>
<dbReference type="Pfam" id="PF01535">
    <property type="entry name" value="PPR"/>
    <property type="match status" value="1"/>
</dbReference>
<keyword evidence="1" id="KW-0677">Repeat</keyword>
<dbReference type="InterPro" id="IPR036047">
    <property type="entry name" value="F-box-like_dom_sf"/>
</dbReference>
<dbReference type="Proteomes" id="UP000233551">
    <property type="component" value="Unassembled WGS sequence"/>
</dbReference>
<sequence>MCTSYVCRRRLLGLGTVTAFGVRAEIACLSPLQLLCDRCSSSKRFYDVDAHFCVKHRGLSSQITAERSRDNEPENAPAELELPASSDTINRSNIEDGMKELFTVEKLSDDDDDDDDFEIFRAFSCVVKGPSISSSNFSFDFQLWECLEERKQFNFIERDHASRLDLIAKVRGLKEAEDYISKIPASFRKEIVYRTLLSHYVSVSDVKKAEKIFNKMRDWGFPLSSFTCDQLLLLYSRTARNKIVSVLSLMACKVLLPLYAMIGGVEEVKRVWKICDKNPFHDEATAAIKAWGQLDRVEEAEEVLTRLSGTGKRPSPRCPICIMANWSALPYSVILHIAQRLAAVEDFVAFSSVCFSWRAVYIDRGGSPRSRVPWLMLSEDQNSEKRRFYSLSNGRTYYLPLPNAQVKMCWGSPLGWLVTFGPDFMLRLLNPFSQVEIDIPQGLNCEDDSFPLGKEWYRLLYKAIVLRDPTEDGDFLVAGIFYQGKFLSFKSRDGAWMMLEDPADLCYGFSDAVCFGVQIYALQGIGALVLIEMDSEGCPRATPFAPPPRDEWAWEDAYLLEFSGDLLMVQKLECFRDDVRFEVYQFDFSSNGWNRLNDLGDTAIFVGGNHSMAISTSSVDGICKPNCIYFIGDGVEQWWHYSENAEQRDMGVYDMSDGSVQPFFYGADYPSYYSRPLWVVPRFL</sequence>
<evidence type="ECO:0000313" key="5">
    <source>
        <dbReference type="Proteomes" id="UP000233551"/>
    </source>
</evidence>
<dbReference type="PANTHER" id="PTHR44259:SF113">
    <property type="entry name" value="OS06G0659700 PROTEIN"/>
    <property type="match status" value="1"/>
</dbReference>
<dbReference type="PROSITE" id="PS51375">
    <property type="entry name" value="PPR"/>
    <property type="match status" value="1"/>
</dbReference>
<dbReference type="Gene3D" id="1.25.40.10">
    <property type="entry name" value="Tetratricopeptide repeat domain"/>
    <property type="match status" value="1"/>
</dbReference>
<protein>
    <recommendedName>
        <fullName evidence="3">KIB1-4 beta-propeller domain-containing protein</fullName>
    </recommendedName>
</protein>
<feature type="repeat" description="PPR" evidence="2">
    <location>
        <begin position="189"/>
        <end position="223"/>
    </location>
</feature>
<comment type="caution">
    <text evidence="4">The sequence shown here is derived from an EMBL/GenBank/DDBJ whole genome shotgun (WGS) entry which is preliminary data.</text>
</comment>
<evidence type="ECO:0000256" key="2">
    <source>
        <dbReference type="PROSITE-ProRule" id="PRU00708"/>
    </source>
</evidence>
<evidence type="ECO:0000256" key="1">
    <source>
        <dbReference type="ARBA" id="ARBA00022737"/>
    </source>
</evidence>
<keyword evidence="5" id="KW-1185">Reference proteome</keyword>
<feature type="domain" description="KIB1-4 beta-propeller" evidence="3">
    <location>
        <begin position="388"/>
        <end position="654"/>
    </location>
</feature>
<dbReference type="AlphaFoldDB" id="A0A2I0HJW5"/>
<dbReference type="NCBIfam" id="TIGR00756">
    <property type="entry name" value="PPR"/>
    <property type="match status" value="1"/>
</dbReference>
<dbReference type="EMBL" id="PGOL01008199">
    <property type="protein sequence ID" value="PKI31961.1"/>
    <property type="molecule type" value="Genomic_DNA"/>
</dbReference>
<dbReference type="PANTHER" id="PTHR44259">
    <property type="entry name" value="OS07G0183000 PROTEIN-RELATED"/>
    <property type="match status" value="1"/>
</dbReference>